<sequence length="73" mass="7745">MTRRGRVRRGSLATRAPTHILVAISLVGLGACSRQPAKPIDTTMIAAERAKANIDRYALAKAATTRSARSAAK</sequence>
<proteinExistence type="predicted"/>
<accession>A0A5C6UI80</accession>
<evidence type="ECO:0008006" key="3">
    <source>
        <dbReference type="Google" id="ProtNLM"/>
    </source>
</evidence>
<protein>
    <recommendedName>
        <fullName evidence="3">DUF4398 domain-containing protein</fullName>
    </recommendedName>
</protein>
<evidence type="ECO:0000313" key="1">
    <source>
        <dbReference type="EMBL" id="TXC71775.1"/>
    </source>
</evidence>
<dbReference type="Proteomes" id="UP000321250">
    <property type="component" value="Unassembled WGS sequence"/>
</dbReference>
<dbReference type="PROSITE" id="PS51257">
    <property type="entry name" value="PROKAR_LIPOPROTEIN"/>
    <property type="match status" value="1"/>
</dbReference>
<name>A0A5C6UI80_9SPHN</name>
<organism evidence="1 2">
    <name type="scientific">Sphingomonas ginsenosidivorax</name>
    <dbReference type="NCBI Taxonomy" id="862135"/>
    <lineage>
        <taxon>Bacteria</taxon>
        <taxon>Pseudomonadati</taxon>
        <taxon>Pseudomonadota</taxon>
        <taxon>Alphaproteobacteria</taxon>
        <taxon>Sphingomonadales</taxon>
        <taxon>Sphingomonadaceae</taxon>
        <taxon>Sphingomonas</taxon>
    </lineage>
</organism>
<dbReference type="RefSeq" id="WP_147083052.1">
    <property type="nucleotide sequence ID" value="NZ_VOQR01000001.1"/>
</dbReference>
<keyword evidence="2" id="KW-1185">Reference proteome</keyword>
<gene>
    <name evidence="1" type="ORF">FSB78_13060</name>
</gene>
<dbReference type="EMBL" id="VOQR01000001">
    <property type="protein sequence ID" value="TXC71775.1"/>
    <property type="molecule type" value="Genomic_DNA"/>
</dbReference>
<evidence type="ECO:0000313" key="2">
    <source>
        <dbReference type="Proteomes" id="UP000321250"/>
    </source>
</evidence>
<comment type="caution">
    <text evidence="1">The sequence shown here is derived from an EMBL/GenBank/DDBJ whole genome shotgun (WGS) entry which is preliminary data.</text>
</comment>
<dbReference type="AlphaFoldDB" id="A0A5C6UI80"/>
<reference evidence="1 2" key="1">
    <citation type="journal article" date="2013" name="Antonie Van Leeuwenhoek">
        <title>Sphingomonas ginsenosidivorax sp. nov., with the ability to transform ginsenosides.</title>
        <authorList>
            <person name="Jin X.F."/>
            <person name="Kim J.K."/>
            <person name="Liu Q.M."/>
            <person name="Kang M.S."/>
            <person name="He D."/>
            <person name="Jin F.X."/>
            <person name="Kim S.C."/>
            <person name="Im W.T."/>
        </authorList>
    </citation>
    <scope>NUCLEOTIDE SEQUENCE [LARGE SCALE GENOMIC DNA]</scope>
    <source>
        <strain evidence="1 2">KHI67</strain>
    </source>
</reference>